<name>A0A133ZP35_9FIRM</name>
<evidence type="ECO:0000259" key="8">
    <source>
        <dbReference type="Pfam" id="PF13190"/>
    </source>
</evidence>
<keyword evidence="2" id="KW-0813">Transport</keyword>
<protein>
    <submittedName>
        <fullName evidence="9">Cobalamin biosynthesis protein CbiM</fullName>
    </submittedName>
</protein>
<dbReference type="InterPro" id="IPR002751">
    <property type="entry name" value="CbiM/NikMN"/>
</dbReference>
<comment type="subcellular location">
    <subcellularLocation>
        <location evidence="1">Cell membrane</location>
        <topology evidence="1">Multi-pass membrane protein</topology>
    </subcellularLocation>
</comment>
<feature type="transmembrane region" description="Helical" evidence="7">
    <location>
        <begin position="43"/>
        <end position="62"/>
    </location>
</feature>
<keyword evidence="6 7" id="KW-0472">Membrane</keyword>
<evidence type="ECO:0000256" key="4">
    <source>
        <dbReference type="ARBA" id="ARBA00022692"/>
    </source>
</evidence>
<feature type="transmembrane region" description="Helical" evidence="7">
    <location>
        <begin position="142"/>
        <end position="165"/>
    </location>
</feature>
<gene>
    <name evidence="9" type="ORF">HMPREF1866_01599</name>
</gene>
<dbReference type="RefSeq" id="WP_060931325.1">
    <property type="nucleotide sequence ID" value="NZ_KQ959831.1"/>
</dbReference>
<dbReference type="AlphaFoldDB" id="A0A133ZP35"/>
<accession>A0A133ZP35</accession>
<dbReference type="STRING" id="467210.HMPREF1866_01599"/>
<reference evidence="10" key="1">
    <citation type="submission" date="2016-01" db="EMBL/GenBank/DDBJ databases">
        <authorList>
            <person name="Mitreva M."/>
            <person name="Pepin K.H."/>
            <person name="Mihindukulasuriya K.A."/>
            <person name="Fulton R."/>
            <person name="Fronick C."/>
            <person name="O'Laughlin M."/>
            <person name="Miner T."/>
            <person name="Herter B."/>
            <person name="Rosa B.A."/>
            <person name="Cordes M."/>
            <person name="Tomlinson C."/>
            <person name="Wollam A."/>
            <person name="Palsikar V.B."/>
            <person name="Mardis E.R."/>
            <person name="Wilson R.K."/>
        </authorList>
    </citation>
    <scope>NUCLEOTIDE SEQUENCE [LARGE SCALE GENOMIC DNA]</scope>
    <source>
        <strain evidence="10">DNF00896</strain>
    </source>
</reference>
<proteinExistence type="predicted"/>
<evidence type="ECO:0000256" key="3">
    <source>
        <dbReference type="ARBA" id="ARBA00022475"/>
    </source>
</evidence>
<evidence type="ECO:0000313" key="9">
    <source>
        <dbReference type="EMBL" id="KXB57204.1"/>
    </source>
</evidence>
<dbReference type="NCBIfam" id="NF005598">
    <property type="entry name" value="PRK07331.1"/>
    <property type="match status" value="1"/>
</dbReference>
<keyword evidence="10" id="KW-1185">Reference proteome</keyword>
<dbReference type="Pfam" id="PF01891">
    <property type="entry name" value="CbiM"/>
    <property type="match status" value="1"/>
</dbReference>
<dbReference type="GO" id="GO:0000041">
    <property type="term" value="P:transition metal ion transport"/>
    <property type="evidence" value="ECO:0007669"/>
    <property type="project" value="InterPro"/>
</dbReference>
<comment type="caution">
    <text evidence="9">The sequence shown here is derived from an EMBL/GenBank/DDBJ whole genome shotgun (WGS) entry which is preliminary data.</text>
</comment>
<organism evidence="9 10">
    <name type="scientific">Lachnoanaerobaculum saburreum</name>
    <dbReference type="NCBI Taxonomy" id="467210"/>
    <lineage>
        <taxon>Bacteria</taxon>
        <taxon>Bacillati</taxon>
        <taxon>Bacillota</taxon>
        <taxon>Clostridia</taxon>
        <taxon>Lachnospirales</taxon>
        <taxon>Lachnospiraceae</taxon>
        <taxon>Lachnoanaerobaculum</taxon>
    </lineage>
</organism>
<dbReference type="Gene3D" id="1.10.1760.20">
    <property type="match status" value="1"/>
</dbReference>
<dbReference type="GO" id="GO:0005886">
    <property type="term" value="C:plasma membrane"/>
    <property type="evidence" value="ECO:0007669"/>
    <property type="project" value="UniProtKB-SubCell"/>
</dbReference>
<evidence type="ECO:0000256" key="5">
    <source>
        <dbReference type="ARBA" id="ARBA00022989"/>
    </source>
</evidence>
<feature type="transmembrane region" description="Helical" evidence="7">
    <location>
        <begin position="74"/>
        <end position="99"/>
    </location>
</feature>
<dbReference type="Pfam" id="PF13190">
    <property type="entry name" value="PDGLE"/>
    <property type="match status" value="1"/>
</dbReference>
<dbReference type="InterPro" id="IPR025937">
    <property type="entry name" value="PDGLE_dom"/>
</dbReference>
<feature type="transmembrane region" description="Helical" evidence="7">
    <location>
        <begin position="296"/>
        <end position="316"/>
    </location>
</feature>
<dbReference type="PANTHER" id="PTHR34229:SF1">
    <property type="entry name" value="METAL TRANSPORT PROTEIN HI_1621-RELATED"/>
    <property type="match status" value="1"/>
</dbReference>
<evidence type="ECO:0000256" key="6">
    <source>
        <dbReference type="ARBA" id="ARBA00023136"/>
    </source>
</evidence>
<dbReference type="Proteomes" id="UP000070394">
    <property type="component" value="Unassembled WGS sequence"/>
</dbReference>
<evidence type="ECO:0000256" key="1">
    <source>
        <dbReference type="ARBA" id="ARBA00004651"/>
    </source>
</evidence>
<keyword evidence="5 7" id="KW-1133">Transmembrane helix</keyword>
<dbReference type="OrthoDB" id="5395048at2"/>
<dbReference type="NCBIfam" id="NF008873">
    <property type="entry name" value="PRK11909.1"/>
    <property type="match status" value="1"/>
</dbReference>
<evidence type="ECO:0000256" key="7">
    <source>
        <dbReference type="SAM" id="Phobius"/>
    </source>
</evidence>
<feature type="domain" description="PDGLE" evidence="8">
    <location>
        <begin position="231"/>
        <end position="323"/>
    </location>
</feature>
<evidence type="ECO:0000256" key="2">
    <source>
        <dbReference type="ARBA" id="ARBA00022448"/>
    </source>
</evidence>
<dbReference type="PATRIC" id="fig|467210.3.peg.1584"/>
<feature type="transmembrane region" description="Helical" evidence="7">
    <location>
        <begin position="185"/>
        <end position="210"/>
    </location>
</feature>
<keyword evidence="3" id="KW-1003">Cell membrane</keyword>
<evidence type="ECO:0000313" key="10">
    <source>
        <dbReference type="Proteomes" id="UP000070394"/>
    </source>
</evidence>
<dbReference type="EMBL" id="LSDA01000095">
    <property type="protein sequence ID" value="KXB57204.1"/>
    <property type="molecule type" value="Genomic_DNA"/>
</dbReference>
<feature type="transmembrane region" description="Helical" evidence="7">
    <location>
        <begin position="231"/>
        <end position="253"/>
    </location>
</feature>
<sequence length="330" mass="34886">MHIPDNYLGPVTCAALSVVSLPPLAVSVSKVRLELKENRELAPMLGVGASLSFLMMMFNVPIPGGTTAHAIGGVLLAVLMGPYAASLCVSVALILQAFLFGDGGILSLGANIFNMAILMPFSGYAIYNFFRKIGHNYIGAGAGAFIGINIAAFFTAIELGIQPIIATSNGLPLYNPYPLSVTIPAMLIPHMAIAGWVEVFFTVVIYRFVNIASPDAIYTEKSLSKSLIGKLYGLILFLVIITPIGLIASGTAFGEWSGDELLEKLQSANTMAALPTGMANGISFNSLFTDYEIPGINVGIGYVLSAITAVLLFFIISKIIGSMYDKSDIA</sequence>
<keyword evidence="4 7" id="KW-0812">Transmembrane</keyword>
<dbReference type="PANTHER" id="PTHR34229">
    <property type="entry name" value="METAL TRANSPORT PROTEIN HI_1621-RELATED"/>
    <property type="match status" value="1"/>
</dbReference>
<feature type="transmembrane region" description="Helical" evidence="7">
    <location>
        <begin position="105"/>
        <end position="130"/>
    </location>
</feature>